<dbReference type="AlphaFoldDB" id="A0A4R2GR16"/>
<sequence>MSIAGFDISTLPPPQTIEELDAEAILAEIAADAIARADANGVNLRGIITHEAEPLRYLSESYAARETRLRARINDTYRANLILFARGSDLDHQAAFYDSVRLPGEGDDRFRWRIILAIQGRSTGGTAPRYKSVVLATSLRVADAIVWRVGLSPLIRIAVYAADNGGVADAALLQLVHEAVHAPDVIMVNDTIEVIPAVFTVRDIHARLWLLPDTSAAIGDAAATLLRNAWDRETGLGFDLTRSWINGRLMALGGLHSVEVITPAADIEAPEEQAISLGQIQIEIAGRRR</sequence>
<dbReference type="PIRSF" id="PIRSF020481">
    <property type="entry name" value="BAP"/>
    <property type="match status" value="1"/>
</dbReference>
<gene>
    <name evidence="1" type="ORF">EV666_10990</name>
</gene>
<dbReference type="OrthoDB" id="9793802at2"/>
<organism evidence="1 2">
    <name type="scientific">Camelimonas lactis</name>
    <dbReference type="NCBI Taxonomy" id="659006"/>
    <lineage>
        <taxon>Bacteria</taxon>
        <taxon>Pseudomonadati</taxon>
        <taxon>Pseudomonadota</taxon>
        <taxon>Alphaproteobacteria</taxon>
        <taxon>Hyphomicrobiales</taxon>
        <taxon>Chelatococcaceae</taxon>
        <taxon>Camelimonas</taxon>
    </lineage>
</organism>
<comment type="caution">
    <text evidence="1">The sequence shown here is derived from an EMBL/GenBank/DDBJ whole genome shotgun (WGS) entry which is preliminary data.</text>
</comment>
<evidence type="ECO:0000313" key="1">
    <source>
        <dbReference type="EMBL" id="TCO12443.1"/>
    </source>
</evidence>
<accession>A0A4R2GR16</accession>
<evidence type="ECO:0000313" key="2">
    <source>
        <dbReference type="Proteomes" id="UP000294881"/>
    </source>
</evidence>
<protein>
    <submittedName>
        <fullName evidence="1">Phage-related baseplate assembly protein</fullName>
    </submittedName>
</protein>
<reference evidence="1 2" key="1">
    <citation type="submission" date="2019-03" db="EMBL/GenBank/DDBJ databases">
        <title>Genomic Encyclopedia of Type Strains, Phase IV (KMG-IV): sequencing the most valuable type-strain genomes for metagenomic binning, comparative biology and taxonomic classification.</title>
        <authorList>
            <person name="Goeker M."/>
        </authorList>
    </citation>
    <scope>NUCLEOTIDE SEQUENCE [LARGE SCALE GENOMIC DNA]</scope>
    <source>
        <strain evidence="1 2">DSM 22958</strain>
    </source>
</reference>
<keyword evidence="2" id="KW-1185">Reference proteome</keyword>
<dbReference type="Proteomes" id="UP000294881">
    <property type="component" value="Unassembled WGS sequence"/>
</dbReference>
<dbReference type="RefSeq" id="WP_132007604.1">
    <property type="nucleotide sequence ID" value="NZ_JBHUNN010000002.1"/>
</dbReference>
<dbReference type="InterPro" id="IPR014507">
    <property type="entry name" value="Baseplate_assembly_J_pred"/>
</dbReference>
<name>A0A4R2GR16_9HYPH</name>
<dbReference type="EMBL" id="SLWL01000009">
    <property type="protein sequence ID" value="TCO12443.1"/>
    <property type="molecule type" value="Genomic_DNA"/>
</dbReference>
<proteinExistence type="predicted"/>